<accession>A0AAN9DEV8</accession>
<dbReference type="AlphaFoldDB" id="A0AAN9DEV8"/>
<keyword evidence="2" id="KW-1185">Reference proteome</keyword>
<protein>
    <submittedName>
        <fullName evidence="1">Uncharacterized protein</fullName>
    </submittedName>
</protein>
<sequence>MVFHLNIKRDVAWLTFKL</sequence>
<name>A0AAN9DEV8_9TELE</name>
<evidence type="ECO:0000313" key="1">
    <source>
        <dbReference type="EMBL" id="KAK7171806.1"/>
    </source>
</evidence>
<reference evidence="1 2" key="1">
    <citation type="submission" date="2024-02" db="EMBL/GenBank/DDBJ databases">
        <title>Chromosome-level genome assembly of the Eurasian Minnow (Phoxinus phoxinus).</title>
        <authorList>
            <person name="Oriowo T.O."/>
            <person name="Martin S."/>
            <person name="Stange M."/>
            <person name="Chrysostomakis Y."/>
            <person name="Brown T."/>
            <person name="Winkler S."/>
            <person name="Kukowka S."/>
            <person name="Myers E.W."/>
            <person name="Bohne A."/>
        </authorList>
    </citation>
    <scope>NUCLEOTIDE SEQUENCE [LARGE SCALE GENOMIC DNA]</scope>
    <source>
        <strain evidence="1">ZFMK-TIS-60720</strain>
        <tissue evidence="1">Whole Organism</tissue>
    </source>
</reference>
<evidence type="ECO:0000313" key="2">
    <source>
        <dbReference type="Proteomes" id="UP001364617"/>
    </source>
</evidence>
<dbReference type="EMBL" id="JAYKXH010000004">
    <property type="protein sequence ID" value="KAK7171806.1"/>
    <property type="molecule type" value="Genomic_DNA"/>
</dbReference>
<organism evidence="1 2">
    <name type="scientific">Phoxinus phoxinus</name>
    <name type="common">Eurasian minnow</name>
    <dbReference type="NCBI Taxonomy" id="58324"/>
    <lineage>
        <taxon>Eukaryota</taxon>
        <taxon>Metazoa</taxon>
        <taxon>Chordata</taxon>
        <taxon>Craniata</taxon>
        <taxon>Vertebrata</taxon>
        <taxon>Euteleostomi</taxon>
        <taxon>Actinopterygii</taxon>
        <taxon>Neopterygii</taxon>
        <taxon>Teleostei</taxon>
        <taxon>Ostariophysi</taxon>
        <taxon>Cypriniformes</taxon>
        <taxon>Leuciscidae</taxon>
        <taxon>Phoxininae</taxon>
        <taxon>Phoxinus</taxon>
    </lineage>
</organism>
<proteinExistence type="predicted"/>
<dbReference type="Proteomes" id="UP001364617">
    <property type="component" value="Unassembled WGS sequence"/>
</dbReference>
<comment type="caution">
    <text evidence="1">The sequence shown here is derived from an EMBL/GenBank/DDBJ whole genome shotgun (WGS) entry which is preliminary data.</text>
</comment>
<gene>
    <name evidence="1" type="ORF">R3I93_004181</name>
</gene>